<evidence type="ECO:0000313" key="6">
    <source>
        <dbReference type="EMBL" id="AWV97554.1"/>
    </source>
</evidence>
<name>A0A2Z4G8S1_9BACT</name>
<dbReference type="GO" id="GO:0010181">
    <property type="term" value="F:FMN binding"/>
    <property type="evidence" value="ECO:0007669"/>
    <property type="project" value="InterPro"/>
</dbReference>
<dbReference type="GO" id="GO:0016646">
    <property type="term" value="F:oxidoreductase activity, acting on the CH-NH group of donors, NAD or NADP as acceptor"/>
    <property type="evidence" value="ECO:0007669"/>
    <property type="project" value="UniProtKB-ARBA"/>
</dbReference>
<dbReference type="Gene3D" id="2.30.110.10">
    <property type="entry name" value="Electron Transport, Fmn-binding Protein, Chain A"/>
    <property type="match status" value="1"/>
</dbReference>
<keyword evidence="2" id="KW-0285">Flavoprotein</keyword>
<dbReference type="OrthoDB" id="5293996at2"/>
<dbReference type="InterPro" id="IPR002563">
    <property type="entry name" value="Flavin_Rdtase-like_dom"/>
</dbReference>
<dbReference type="KEGG" id="als:DJ013_04985"/>
<protein>
    <submittedName>
        <fullName evidence="6">Flavin oxidoreductase</fullName>
    </submittedName>
</protein>
<dbReference type="Pfam" id="PF01613">
    <property type="entry name" value="Flavin_Reduct"/>
    <property type="match status" value="1"/>
</dbReference>
<dbReference type="PANTHER" id="PTHR33798">
    <property type="entry name" value="FLAVOPROTEIN OXYGENASE"/>
    <property type="match status" value="1"/>
</dbReference>
<comment type="cofactor">
    <cofactor evidence="1">
        <name>FMN</name>
        <dbReference type="ChEBI" id="CHEBI:58210"/>
    </cofactor>
</comment>
<evidence type="ECO:0000256" key="4">
    <source>
        <dbReference type="ARBA" id="ARBA00038054"/>
    </source>
</evidence>
<evidence type="ECO:0000256" key="1">
    <source>
        <dbReference type="ARBA" id="ARBA00001917"/>
    </source>
</evidence>
<dbReference type="PANTHER" id="PTHR33798:SF5">
    <property type="entry name" value="FLAVIN REDUCTASE LIKE DOMAIN-CONTAINING PROTEIN"/>
    <property type="match status" value="1"/>
</dbReference>
<evidence type="ECO:0000259" key="5">
    <source>
        <dbReference type="Pfam" id="PF01613"/>
    </source>
</evidence>
<dbReference type="AlphaFoldDB" id="A0A2Z4G8S1"/>
<dbReference type="SUPFAM" id="SSF50475">
    <property type="entry name" value="FMN-binding split barrel"/>
    <property type="match status" value="1"/>
</dbReference>
<evidence type="ECO:0000313" key="7">
    <source>
        <dbReference type="Proteomes" id="UP000249873"/>
    </source>
</evidence>
<keyword evidence="3" id="KW-0288">FMN</keyword>
<sequence length="203" mass="22604">MKHINKSEFEAYERLYKINLLNSCSGFKSANLIGTRSSEGNDNVAIFSSVIHLGSSPALLGFIMRPTTVPRNTLENIIDTGFYTINHVSSSILEQAHQTSAKYAKEVSEFKETGLNPIIRNGFHAPFVKESPVQMAMKFVEELPIKRNGTILVIGEILDIYFEDEMLEDDGFLNLSTAGVLAINGLDAYCQPALIQRQNYARP</sequence>
<feature type="domain" description="Flavin reductase like" evidence="5">
    <location>
        <begin position="32"/>
        <end position="168"/>
    </location>
</feature>
<evidence type="ECO:0000256" key="3">
    <source>
        <dbReference type="ARBA" id="ARBA00022643"/>
    </source>
</evidence>
<evidence type="ECO:0000256" key="2">
    <source>
        <dbReference type="ARBA" id="ARBA00022630"/>
    </source>
</evidence>
<dbReference type="EMBL" id="CP029480">
    <property type="protein sequence ID" value="AWV97554.1"/>
    <property type="molecule type" value="Genomic_DNA"/>
</dbReference>
<dbReference type="Proteomes" id="UP000249873">
    <property type="component" value="Chromosome"/>
</dbReference>
<proteinExistence type="inferred from homology"/>
<keyword evidence="7" id="KW-1185">Reference proteome</keyword>
<organism evidence="6 7">
    <name type="scientific">Arcticibacterium luteifluviistationis</name>
    <dbReference type="NCBI Taxonomy" id="1784714"/>
    <lineage>
        <taxon>Bacteria</taxon>
        <taxon>Pseudomonadati</taxon>
        <taxon>Bacteroidota</taxon>
        <taxon>Cytophagia</taxon>
        <taxon>Cytophagales</taxon>
        <taxon>Leadbetterellaceae</taxon>
        <taxon>Arcticibacterium</taxon>
    </lineage>
</organism>
<accession>A0A2Z4G8S1</accession>
<reference evidence="6 7" key="1">
    <citation type="submission" date="2018-05" db="EMBL/GenBank/DDBJ databases">
        <title>Complete genome sequence of Arcticibacterium luteifluviistationis SM1504T, a cytophagaceae bacterium isolated from Arctic surface seawater.</title>
        <authorList>
            <person name="Li Y."/>
            <person name="Qin Q.-L."/>
        </authorList>
    </citation>
    <scope>NUCLEOTIDE SEQUENCE [LARGE SCALE GENOMIC DNA]</scope>
    <source>
        <strain evidence="6 7">SM1504</strain>
    </source>
</reference>
<dbReference type="InterPro" id="IPR012349">
    <property type="entry name" value="Split_barrel_FMN-bd"/>
</dbReference>
<dbReference type="RefSeq" id="WP_111370656.1">
    <property type="nucleotide sequence ID" value="NZ_CP029480.1"/>
</dbReference>
<gene>
    <name evidence="6" type="ORF">DJ013_04985</name>
</gene>
<comment type="similarity">
    <text evidence="4">Belongs to the flavoredoxin family.</text>
</comment>